<evidence type="ECO:0000313" key="1">
    <source>
        <dbReference type="EMBL" id="MBX18448.1"/>
    </source>
</evidence>
<dbReference type="AlphaFoldDB" id="A0A2P2LKF2"/>
<name>A0A2P2LKF2_RHIMU</name>
<organism evidence="1">
    <name type="scientific">Rhizophora mucronata</name>
    <name type="common">Asiatic mangrove</name>
    <dbReference type="NCBI Taxonomy" id="61149"/>
    <lineage>
        <taxon>Eukaryota</taxon>
        <taxon>Viridiplantae</taxon>
        <taxon>Streptophyta</taxon>
        <taxon>Embryophyta</taxon>
        <taxon>Tracheophyta</taxon>
        <taxon>Spermatophyta</taxon>
        <taxon>Magnoliopsida</taxon>
        <taxon>eudicotyledons</taxon>
        <taxon>Gunneridae</taxon>
        <taxon>Pentapetalae</taxon>
        <taxon>rosids</taxon>
        <taxon>fabids</taxon>
        <taxon>Malpighiales</taxon>
        <taxon>Rhizophoraceae</taxon>
        <taxon>Rhizophora</taxon>
    </lineage>
</organism>
<proteinExistence type="predicted"/>
<sequence>MSSNCYKKNNKCAFRSYCELAILRFFQHATTEEKWPYKALDGHDFTTVASDGIISFCYLSLSAIYSKVLGRKD</sequence>
<protein>
    <submittedName>
        <fullName evidence="1">Uncharacterized protein MANES_03G022000</fullName>
    </submittedName>
</protein>
<accession>A0A2P2LKF2</accession>
<dbReference type="EMBL" id="GGEC01037964">
    <property type="protein sequence ID" value="MBX18448.1"/>
    <property type="molecule type" value="Transcribed_RNA"/>
</dbReference>
<reference evidence="1" key="1">
    <citation type="submission" date="2018-02" db="EMBL/GenBank/DDBJ databases">
        <title>Rhizophora mucronata_Transcriptome.</title>
        <authorList>
            <person name="Meera S.P."/>
            <person name="Sreeshan A."/>
            <person name="Augustine A."/>
        </authorList>
    </citation>
    <scope>NUCLEOTIDE SEQUENCE</scope>
    <source>
        <tissue evidence="1">Leaf</tissue>
    </source>
</reference>